<dbReference type="EMBL" id="CP062229">
    <property type="protein sequence ID" value="UVC17636.1"/>
    <property type="molecule type" value="Genomic_DNA"/>
</dbReference>
<evidence type="ECO:0000313" key="3">
    <source>
        <dbReference type="EMBL" id="UVC17636.1"/>
    </source>
</evidence>
<proteinExistence type="predicted"/>
<evidence type="ECO:0000256" key="2">
    <source>
        <dbReference type="SAM" id="SignalP"/>
    </source>
</evidence>
<evidence type="ECO:0000313" key="4">
    <source>
        <dbReference type="Proteomes" id="UP001058098"/>
    </source>
</evidence>
<organism evidence="3 4">
    <name type="scientific">Mesorhizobium onobrychidis</name>
    <dbReference type="NCBI Taxonomy" id="2775404"/>
    <lineage>
        <taxon>Bacteria</taxon>
        <taxon>Pseudomonadati</taxon>
        <taxon>Pseudomonadota</taxon>
        <taxon>Alphaproteobacteria</taxon>
        <taxon>Hyphomicrobiales</taxon>
        <taxon>Phyllobacteriaceae</taxon>
        <taxon>Mesorhizobium</taxon>
    </lineage>
</organism>
<accession>A0ABY5R466</accession>
<keyword evidence="2" id="KW-0732">Signal</keyword>
<sequence length="93" mass="10349">MRRLMLLSGIILMLTTGPSASGFMDEGTCKRGATMYGFDLADHVNAVSQRLVACVNFINDREVENHNAQQDLLRELAGQIASLEDRLSDLERH</sequence>
<keyword evidence="4" id="KW-1185">Reference proteome</keyword>
<keyword evidence="1" id="KW-0175">Coiled coil</keyword>
<dbReference type="RefSeq" id="WP_258122522.1">
    <property type="nucleotide sequence ID" value="NZ_CP062229.1"/>
</dbReference>
<feature type="signal peptide" evidence="2">
    <location>
        <begin position="1"/>
        <end position="21"/>
    </location>
</feature>
<dbReference type="Proteomes" id="UP001058098">
    <property type="component" value="Chromosome"/>
</dbReference>
<protein>
    <submittedName>
        <fullName evidence="3">Uncharacterized protein</fullName>
    </submittedName>
</protein>
<name>A0ABY5R466_9HYPH</name>
<feature type="chain" id="PRO_5045425721" evidence="2">
    <location>
        <begin position="22"/>
        <end position="93"/>
    </location>
</feature>
<reference evidence="3" key="1">
    <citation type="submission" date="2020-09" db="EMBL/GenBank/DDBJ databases">
        <title>Rhizobia associated with sainfoin plants.</title>
        <authorList>
            <person name="Asharfi S."/>
            <person name="Kuzmanovic N."/>
            <person name="Bunk B."/>
            <person name="Sproeer C."/>
            <person name="Becker M."/>
            <person name="Thuenen T."/>
        </authorList>
    </citation>
    <scope>NUCLEOTIDE SEQUENCE</scope>
    <source>
        <strain evidence="3">OM4</strain>
    </source>
</reference>
<feature type="coiled-coil region" evidence="1">
    <location>
        <begin position="66"/>
        <end position="93"/>
    </location>
</feature>
<gene>
    <name evidence="3" type="ORF">IHQ72_11380</name>
</gene>
<evidence type="ECO:0000256" key="1">
    <source>
        <dbReference type="SAM" id="Coils"/>
    </source>
</evidence>